<comment type="similarity">
    <text evidence="2 8">Belongs to the 4-toluene sulfonate uptake permease (TSUP) (TC 2.A.102) family.</text>
</comment>
<dbReference type="Proteomes" id="UP000824066">
    <property type="component" value="Chromosome"/>
</dbReference>
<evidence type="ECO:0000256" key="2">
    <source>
        <dbReference type="ARBA" id="ARBA00009142"/>
    </source>
</evidence>
<evidence type="ECO:0000256" key="6">
    <source>
        <dbReference type="ARBA" id="ARBA00022989"/>
    </source>
</evidence>
<keyword evidence="3" id="KW-0813">Transport</keyword>
<evidence type="ECO:0000313" key="10">
    <source>
        <dbReference type="Proteomes" id="UP000824066"/>
    </source>
</evidence>
<evidence type="ECO:0000256" key="8">
    <source>
        <dbReference type="RuleBase" id="RU363041"/>
    </source>
</evidence>
<keyword evidence="4 8" id="KW-1003">Cell membrane</keyword>
<keyword evidence="7 8" id="KW-0472">Membrane</keyword>
<feature type="transmembrane region" description="Helical" evidence="8">
    <location>
        <begin position="159"/>
        <end position="179"/>
    </location>
</feature>
<gene>
    <name evidence="9" type="ORF">KSS97_21465</name>
</gene>
<evidence type="ECO:0000313" key="9">
    <source>
        <dbReference type="EMBL" id="QXI52079.1"/>
    </source>
</evidence>
<evidence type="ECO:0000256" key="4">
    <source>
        <dbReference type="ARBA" id="ARBA00022475"/>
    </source>
</evidence>
<feature type="transmembrane region" description="Helical" evidence="8">
    <location>
        <begin position="40"/>
        <end position="60"/>
    </location>
</feature>
<feature type="transmembrane region" description="Helical" evidence="8">
    <location>
        <begin position="257"/>
        <end position="276"/>
    </location>
</feature>
<keyword evidence="5 8" id="KW-0812">Transmembrane</keyword>
<dbReference type="PANTHER" id="PTHR30269:SF23">
    <property type="entry name" value="MEMBRANE TRANSPORTER PROTEIN YDHB-RELATED"/>
    <property type="match status" value="1"/>
</dbReference>
<protein>
    <recommendedName>
        <fullName evidence="8">Probable membrane transporter protein</fullName>
    </recommendedName>
</protein>
<dbReference type="InterPro" id="IPR002781">
    <property type="entry name" value="TM_pro_TauE-like"/>
</dbReference>
<organism evidence="9 10">
    <name type="scientific">Pseudomonas canavaninivorans</name>
    <dbReference type="NCBI Taxonomy" id="2842348"/>
    <lineage>
        <taxon>Bacteria</taxon>
        <taxon>Pseudomonadati</taxon>
        <taxon>Pseudomonadota</taxon>
        <taxon>Gammaproteobacteria</taxon>
        <taxon>Pseudomonadales</taxon>
        <taxon>Pseudomonadaceae</taxon>
        <taxon>Pseudomonas</taxon>
    </lineage>
</organism>
<evidence type="ECO:0000256" key="1">
    <source>
        <dbReference type="ARBA" id="ARBA00004651"/>
    </source>
</evidence>
<evidence type="ECO:0000256" key="7">
    <source>
        <dbReference type="ARBA" id="ARBA00023136"/>
    </source>
</evidence>
<dbReference type="Pfam" id="PF01925">
    <property type="entry name" value="TauE"/>
    <property type="match status" value="1"/>
</dbReference>
<keyword evidence="6 8" id="KW-1133">Transmembrane helix</keyword>
<dbReference type="PANTHER" id="PTHR30269">
    <property type="entry name" value="TRANSMEMBRANE PROTEIN YFCA"/>
    <property type="match status" value="1"/>
</dbReference>
<feature type="transmembrane region" description="Helical" evidence="8">
    <location>
        <begin position="134"/>
        <end position="152"/>
    </location>
</feature>
<accession>A0ABX8QB56</accession>
<evidence type="ECO:0000256" key="5">
    <source>
        <dbReference type="ARBA" id="ARBA00022692"/>
    </source>
</evidence>
<reference evidence="9 10" key="1">
    <citation type="journal article" date="2021" name="Microorganisms">
        <title>The Ever-Expanding Pseudomonas Genus: Description of 43 New Species and Partition of the Pseudomonas putida Group.</title>
        <authorList>
            <person name="Girard L."/>
            <person name="Lood C."/>
            <person name="Hofte M."/>
            <person name="Vandamme P."/>
            <person name="Rokni-Zadeh H."/>
            <person name="van Noort V."/>
            <person name="Lavigne R."/>
            <person name="De Mot R."/>
        </authorList>
    </citation>
    <scope>NUCLEOTIDE SEQUENCE [LARGE SCALE GENOMIC DNA]</scope>
    <source>
        <strain evidence="9 10">SWRI17</strain>
    </source>
</reference>
<feature type="transmembrane region" description="Helical" evidence="8">
    <location>
        <begin position="66"/>
        <end position="91"/>
    </location>
</feature>
<keyword evidence="10" id="KW-1185">Reference proteome</keyword>
<evidence type="ECO:0000256" key="3">
    <source>
        <dbReference type="ARBA" id="ARBA00022448"/>
    </source>
</evidence>
<dbReference type="EMBL" id="CP077080">
    <property type="protein sequence ID" value="QXI52079.1"/>
    <property type="molecule type" value="Genomic_DNA"/>
</dbReference>
<name>A0ABX8QB56_PSECO</name>
<sequence length="280" mass="29274">MPFKSVPFLLERCSSSRTLLNHARHGRENRGGLQLGNVGLYEAVVIAAVAFFASLIGGVSGFGTGLILPIALVPIVGVENVIPLMAVGMVLTNGSRAWAFWRAIEWVHVKRLLCAGLPCCALGAYSYTLLSSRWICVLLSGVMFCSILFRRLRSSSNHALGSLGEGVCGAGFGLVNGAMTGTGPVLSTILLSSGLYGAPLIATDAVISLTMGLVKVAVFGGFQQLDAKLVLGGLLIGLATVPGAFVARRLLRNVTPGGHSLLMEGVVFIGAVMLLVRGFY</sequence>
<feature type="transmembrane region" description="Helical" evidence="8">
    <location>
        <begin position="199"/>
        <end position="222"/>
    </location>
</feature>
<feature type="transmembrane region" description="Helical" evidence="8">
    <location>
        <begin position="229"/>
        <end position="251"/>
    </location>
</feature>
<dbReference type="RefSeq" id="WP_217860096.1">
    <property type="nucleotide sequence ID" value="NZ_CP077080.1"/>
</dbReference>
<dbReference type="InterPro" id="IPR052017">
    <property type="entry name" value="TSUP"/>
</dbReference>
<comment type="subcellular location">
    <subcellularLocation>
        <location evidence="1 8">Cell membrane</location>
        <topology evidence="1 8">Multi-pass membrane protein</topology>
    </subcellularLocation>
</comment>
<proteinExistence type="inferred from homology"/>